<dbReference type="AlphaFoldDB" id="A0A4R7VUQ7"/>
<comment type="subcellular location">
    <subcellularLocation>
        <location evidence="1">Cytoplasm</location>
    </subcellularLocation>
</comment>
<evidence type="ECO:0000256" key="2">
    <source>
        <dbReference type="ARBA" id="ARBA00008107"/>
    </source>
</evidence>
<dbReference type="InterPro" id="IPR026022">
    <property type="entry name" value="PhoU_dom"/>
</dbReference>
<dbReference type="FunFam" id="1.20.58.220:FF:000004">
    <property type="entry name" value="Phosphate-specific transport system accessory protein PhoU"/>
    <property type="match status" value="1"/>
</dbReference>
<feature type="domain" description="PhoU" evidence="7">
    <location>
        <begin position="123"/>
        <end position="204"/>
    </location>
</feature>
<evidence type="ECO:0000256" key="5">
    <source>
        <dbReference type="ARBA" id="ARBA00022490"/>
    </source>
</evidence>
<dbReference type="EMBL" id="SOCP01000004">
    <property type="protein sequence ID" value="TDV53584.1"/>
    <property type="molecule type" value="Genomic_DNA"/>
</dbReference>
<evidence type="ECO:0000256" key="3">
    <source>
        <dbReference type="ARBA" id="ARBA00011738"/>
    </source>
</evidence>
<dbReference type="OrthoDB" id="9814256at2"/>
<dbReference type="InterPro" id="IPR038078">
    <property type="entry name" value="PhoU-like_sf"/>
</dbReference>
<keyword evidence="6" id="KW-0592">Phosphate transport</keyword>
<dbReference type="GO" id="GO:0006817">
    <property type="term" value="P:phosphate ion transport"/>
    <property type="evidence" value="ECO:0007669"/>
    <property type="project" value="UniProtKB-KW"/>
</dbReference>
<comment type="caution">
    <text evidence="8">The sequence shown here is derived from an EMBL/GenBank/DDBJ whole genome shotgun (WGS) entry which is preliminary data.</text>
</comment>
<dbReference type="GO" id="GO:0045936">
    <property type="term" value="P:negative regulation of phosphate metabolic process"/>
    <property type="evidence" value="ECO:0007669"/>
    <property type="project" value="InterPro"/>
</dbReference>
<dbReference type="PANTHER" id="PTHR42930:SF3">
    <property type="entry name" value="PHOSPHATE-SPECIFIC TRANSPORT SYSTEM ACCESSORY PROTEIN PHOU"/>
    <property type="match status" value="1"/>
</dbReference>
<dbReference type="RefSeq" id="WP_133902632.1">
    <property type="nucleotide sequence ID" value="NZ_SOCP01000004.1"/>
</dbReference>
<name>A0A4R7VUQ7_9PSEU</name>
<keyword evidence="4" id="KW-0813">Transport</keyword>
<feature type="domain" description="PhoU" evidence="7">
    <location>
        <begin position="16"/>
        <end position="102"/>
    </location>
</feature>
<keyword evidence="5" id="KW-0963">Cytoplasm</keyword>
<comment type="similarity">
    <text evidence="2">Belongs to the PhoU family.</text>
</comment>
<evidence type="ECO:0000256" key="1">
    <source>
        <dbReference type="ARBA" id="ARBA00004496"/>
    </source>
</evidence>
<dbReference type="PANTHER" id="PTHR42930">
    <property type="entry name" value="PHOSPHATE-SPECIFIC TRANSPORT SYSTEM ACCESSORY PROTEIN PHOU"/>
    <property type="match status" value="1"/>
</dbReference>
<organism evidence="8 9">
    <name type="scientific">Actinophytocola oryzae</name>
    <dbReference type="NCBI Taxonomy" id="502181"/>
    <lineage>
        <taxon>Bacteria</taxon>
        <taxon>Bacillati</taxon>
        <taxon>Actinomycetota</taxon>
        <taxon>Actinomycetes</taxon>
        <taxon>Pseudonocardiales</taxon>
        <taxon>Pseudonocardiaceae</taxon>
    </lineage>
</organism>
<dbReference type="Gene3D" id="1.20.58.220">
    <property type="entry name" value="Phosphate transport system protein phou homolog 2, domain 2"/>
    <property type="match status" value="1"/>
</dbReference>
<dbReference type="InterPro" id="IPR028366">
    <property type="entry name" value="PhoU"/>
</dbReference>
<dbReference type="SUPFAM" id="SSF109755">
    <property type="entry name" value="PhoU-like"/>
    <property type="match status" value="1"/>
</dbReference>
<evidence type="ECO:0000313" key="9">
    <source>
        <dbReference type="Proteomes" id="UP000294927"/>
    </source>
</evidence>
<comment type="subunit">
    <text evidence="3">Homodimer.</text>
</comment>
<evidence type="ECO:0000256" key="4">
    <source>
        <dbReference type="ARBA" id="ARBA00022448"/>
    </source>
</evidence>
<gene>
    <name evidence="8" type="ORF">CLV71_10452</name>
</gene>
<dbReference type="GO" id="GO:0005737">
    <property type="term" value="C:cytoplasm"/>
    <property type="evidence" value="ECO:0007669"/>
    <property type="project" value="UniProtKB-SubCell"/>
</dbReference>
<protein>
    <submittedName>
        <fullName evidence="8">Phosphate transport system protein</fullName>
    </submittedName>
</protein>
<accession>A0A4R7VUQ7</accession>
<reference evidence="8 9" key="1">
    <citation type="submission" date="2019-03" db="EMBL/GenBank/DDBJ databases">
        <title>Genomic Encyclopedia of Archaeal and Bacterial Type Strains, Phase II (KMG-II): from individual species to whole genera.</title>
        <authorList>
            <person name="Goeker M."/>
        </authorList>
    </citation>
    <scope>NUCLEOTIDE SEQUENCE [LARGE SCALE GENOMIC DNA]</scope>
    <source>
        <strain evidence="8 9">DSM 45499</strain>
    </source>
</reference>
<dbReference type="GO" id="GO:0030643">
    <property type="term" value="P:intracellular phosphate ion homeostasis"/>
    <property type="evidence" value="ECO:0007669"/>
    <property type="project" value="InterPro"/>
</dbReference>
<dbReference type="Proteomes" id="UP000294927">
    <property type="component" value="Unassembled WGS sequence"/>
</dbReference>
<evidence type="ECO:0000259" key="7">
    <source>
        <dbReference type="Pfam" id="PF01895"/>
    </source>
</evidence>
<proteinExistence type="inferred from homology"/>
<evidence type="ECO:0000313" key="8">
    <source>
        <dbReference type="EMBL" id="TDV53584.1"/>
    </source>
</evidence>
<keyword evidence="9" id="KW-1185">Reference proteome</keyword>
<dbReference type="Pfam" id="PF01895">
    <property type="entry name" value="PhoU"/>
    <property type="match status" value="2"/>
</dbReference>
<sequence>MRDTFHGELLELRDLLSDMCVQAATAMRDATDALLSADLVRAEAVLSADAELDRRRDEVEERARQMLVLQAPKASDLRLVLSSIYCADRVERMGDLAEHIASTTRRIHPAHVVPPELRDTFAELGTIAASMADGLVPHIACPREGTFAELDETDHRVDDLHAEVLHRITGVGWRHGVQAATSLALVVRFYERFADQAVSVAKRVEFVSTGVTPR</sequence>
<evidence type="ECO:0000256" key="6">
    <source>
        <dbReference type="ARBA" id="ARBA00022592"/>
    </source>
</evidence>